<evidence type="ECO:0000256" key="3">
    <source>
        <dbReference type="ARBA" id="ARBA00022833"/>
    </source>
</evidence>
<dbReference type="InterPro" id="IPR008984">
    <property type="entry name" value="SMAD_FHA_dom_sf"/>
</dbReference>
<dbReference type="PANTHER" id="PTHR46309:SF1">
    <property type="entry name" value="PHD FINGER PROTEIN 12"/>
    <property type="match status" value="1"/>
</dbReference>
<feature type="domain" description="PHD-type" evidence="5">
    <location>
        <begin position="36"/>
        <end position="85"/>
    </location>
</feature>
<evidence type="ECO:0000256" key="1">
    <source>
        <dbReference type="ARBA" id="ARBA00022723"/>
    </source>
</evidence>
<dbReference type="SMART" id="SM00249">
    <property type="entry name" value="PHD"/>
    <property type="match status" value="2"/>
</dbReference>
<dbReference type="SUPFAM" id="SSF57903">
    <property type="entry name" value="FYVE/PHD zinc finger"/>
    <property type="match status" value="2"/>
</dbReference>
<keyword evidence="1" id="KW-0479">Metal-binding</keyword>
<keyword evidence="6" id="KW-1185">Reference proteome</keyword>
<dbReference type="STRING" id="451379.A0A0N5AAL5"/>
<dbReference type="PANTHER" id="PTHR46309">
    <property type="entry name" value="PHD FINGER PROTEIN 12"/>
    <property type="match status" value="1"/>
</dbReference>
<dbReference type="GO" id="GO:0003714">
    <property type="term" value="F:transcription corepressor activity"/>
    <property type="evidence" value="ECO:0007669"/>
    <property type="project" value="InterPro"/>
</dbReference>
<evidence type="ECO:0000256" key="4">
    <source>
        <dbReference type="PROSITE-ProRule" id="PRU00146"/>
    </source>
</evidence>
<dbReference type="GO" id="GO:0008270">
    <property type="term" value="F:zinc ion binding"/>
    <property type="evidence" value="ECO:0007669"/>
    <property type="project" value="UniProtKB-KW"/>
</dbReference>
<dbReference type="GO" id="GO:0070822">
    <property type="term" value="C:Sin3-type complex"/>
    <property type="evidence" value="ECO:0007669"/>
    <property type="project" value="TreeGrafter"/>
</dbReference>
<keyword evidence="2 4" id="KW-0863">Zinc-finger</keyword>
<dbReference type="InterPro" id="IPR011011">
    <property type="entry name" value="Znf_FYVE_PHD"/>
</dbReference>
<dbReference type="SUPFAM" id="SSF49879">
    <property type="entry name" value="SMAD/FHA domain"/>
    <property type="match status" value="1"/>
</dbReference>
<dbReference type="InterPro" id="IPR001965">
    <property type="entry name" value="Znf_PHD"/>
</dbReference>
<proteinExistence type="predicted"/>
<evidence type="ECO:0000313" key="6">
    <source>
        <dbReference type="Proteomes" id="UP000046393"/>
    </source>
</evidence>
<name>A0A0N5AAL5_9BILA</name>
<evidence type="ECO:0000256" key="2">
    <source>
        <dbReference type="ARBA" id="ARBA00022771"/>
    </source>
</evidence>
<reference evidence="7" key="1">
    <citation type="submission" date="2017-02" db="UniProtKB">
        <authorList>
            <consortium name="WormBaseParasite"/>
        </authorList>
    </citation>
    <scope>IDENTIFICATION</scope>
</reference>
<dbReference type="GO" id="GO:0000122">
    <property type="term" value="P:negative regulation of transcription by RNA polymerase II"/>
    <property type="evidence" value="ECO:0007669"/>
    <property type="project" value="TreeGrafter"/>
</dbReference>
<dbReference type="PROSITE" id="PS01359">
    <property type="entry name" value="ZF_PHD_1"/>
    <property type="match status" value="1"/>
</dbReference>
<dbReference type="AlphaFoldDB" id="A0A0N5AAL5"/>
<dbReference type="InterPro" id="IPR042163">
    <property type="entry name" value="PHF12"/>
</dbReference>
<dbReference type="Proteomes" id="UP000046393">
    <property type="component" value="Unplaced"/>
</dbReference>
<evidence type="ECO:0000259" key="5">
    <source>
        <dbReference type="PROSITE" id="PS50016"/>
    </source>
</evidence>
<dbReference type="Gene3D" id="3.30.40.10">
    <property type="entry name" value="Zinc/RING finger domain, C3HC4 (zinc finger)"/>
    <property type="match status" value="2"/>
</dbReference>
<dbReference type="PROSITE" id="PS50016">
    <property type="entry name" value="ZF_PHD_2"/>
    <property type="match status" value="1"/>
</dbReference>
<dbReference type="Pfam" id="PF00628">
    <property type="entry name" value="PHD"/>
    <property type="match status" value="2"/>
</dbReference>
<keyword evidence="3" id="KW-0862">Zinc</keyword>
<sequence>MYTKAIDELTSCNAPTGKVKRQARWKPSSRWKSVNSQFCNSCKEGGELLCCDRCPSSFHLMCHQPPISRDSIPTGKWLCRRCEYVTENNETNTKTTKKELKNASTEEGRNETVMKDVLDGFVEGEDPLAVLANAALASNAEQFLLPYSLSSDNTPLPFDHKHSAQIQPHDRCNFCSVGSAGGKLIKCDFCSLAYHLDCLRPPLTIPPKDKWMCPVHIEHYTDANLLTSVSLTERMRLWKKLARQNIDENTVKLAFFAKTLEFRKNCLLRNPGIEAGRRRIRVPSAVKELYRKRWRYWEDEELPSGTEQEQWFDAVLKLQKMKAWLDCKQHSDSSECKENDLNCTTATDIKTSSNITEITTENANLGEVAFERCCSADGHCKEAVVDDLVSRIGRECLRTMEDGSVSYEHKLMGALAFQRLQQLASMRKPRGSEEPKFDRKVLKTNIPVLAVLKAPECDAFPIQKLVTTIGTNSKCDLNLTFTSPLCSAFGVHHADIVFDKMRRKFELHSKRGEVVMVDGVVYADDLTTKKNSCICAINTDTFLHSPAQLRHGSRIRIGCADFIFASFF</sequence>
<protein>
    <submittedName>
        <fullName evidence="7">PHD-type domain-containing protein</fullName>
    </submittedName>
</protein>
<dbReference type="InterPro" id="IPR013083">
    <property type="entry name" value="Znf_RING/FYVE/PHD"/>
</dbReference>
<dbReference type="WBParaSite" id="SMUV_0000119101-mRNA-1">
    <property type="protein sequence ID" value="SMUV_0000119101-mRNA-1"/>
    <property type="gene ID" value="SMUV_0000119101"/>
</dbReference>
<dbReference type="InterPro" id="IPR019787">
    <property type="entry name" value="Znf_PHD-finger"/>
</dbReference>
<dbReference type="InterPro" id="IPR019786">
    <property type="entry name" value="Zinc_finger_PHD-type_CS"/>
</dbReference>
<accession>A0A0N5AAL5</accession>
<dbReference type="CDD" id="cd15533">
    <property type="entry name" value="PHD1_PHF12"/>
    <property type="match status" value="1"/>
</dbReference>
<evidence type="ECO:0000313" key="7">
    <source>
        <dbReference type="WBParaSite" id="SMUV_0000119101-mRNA-1"/>
    </source>
</evidence>
<organism evidence="6 7">
    <name type="scientific">Syphacia muris</name>
    <dbReference type="NCBI Taxonomy" id="451379"/>
    <lineage>
        <taxon>Eukaryota</taxon>
        <taxon>Metazoa</taxon>
        <taxon>Ecdysozoa</taxon>
        <taxon>Nematoda</taxon>
        <taxon>Chromadorea</taxon>
        <taxon>Rhabditida</taxon>
        <taxon>Spirurina</taxon>
        <taxon>Oxyuridomorpha</taxon>
        <taxon>Oxyuroidea</taxon>
        <taxon>Oxyuridae</taxon>
        <taxon>Syphacia</taxon>
    </lineage>
</organism>